<dbReference type="PANTHER" id="PTHR43628">
    <property type="entry name" value="ACTIVATOR OF C KINASE PROTEIN 1-RELATED"/>
    <property type="match status" value="1"/>
</dbReference>
<gene>
    <name evidence="2" type="ORF">LALA0_S10e05908g</name>
</gene>
<evidence type="ECO:0000313" key="2">
    <source>
        <dbReference type="EMBL" id="CEP64250.1"/>
    </source>
</evidence>
<dbReference type="EMBL" id="LN736369">
    <property type="protein sequence ID" value="CEP64250.1"/>
    <property type="molecule type" value="Genomic_DNA"/>
</dbReference>
<dbReference type="SMART" id="SM00671">
    <property type="entry name" value="SEL1"/>
    <property type="match status" value="2"/>
</dbReference>
<dbReference type="Proteomes" id="UP000054304">
    <property type="component" value="Unassembled WGS sequence"/>
</dbReference>
<feature type="compositionally biased region" description="Polar residues" evidence="1">
    <location>
        <begin position="196"/>
        <end position="212"/>
    </location>
</feature>
<feature type="region of interest" description="Disordered" evidence="1">
    <location>
        <begin position="176"/>
        <end position="212"/>
    </location>
</feature>
<evidence type="ECO:0000256" key="1">
    <source>
        <dbReference type="SAM" id="MobiDB-lite"/>
    </source>
</evidence>
<organism evidence="2 3">
    <name type="scientific">Lachancea lanzarotensis</name>
    <dbReference type="NCBI Taxonomy" id="1245769"/>
    <lineage>
        <taxon>Eukaryota</taxon>
        <taxon>Fungi</taxon>
        <taxon>Dikarya</taxon>
        <taxon>Ascomycota</taxon>
        <taxon>Saccharomycotina</taxon>
        <taxon>Saccharomycetes</taxon>
        <taxon>Saccharomycetales</taxon>
        <taxon>Saccharomycetaceae</taxon>
        <taxon>Lachancea</taxon>
    </lineage>
</organism>
<dbReference type="SUPFAM" id="SSF81901">
    <property type="entry name" value="HCP-like"/>
    <property type="match status" value="1"/>
</dbReference>
<dbReference type="GO" id="GO:0032153">
    <property type="term" value="C:cell division site"/>
    <property type="evidence" value="ECO:0007669"/>
    <property type="project" value="TreeGrafter"/>
</dbReference>
<dbReference type="OrthoDB" id="2148946at2759"/>
<feature type="region of interest" description="Disordered" evidence="1">
    <location>
        <begin position="1"/>
        <end position="23"/>
    </location>
</feature>
<feature type="compositionally biased region" description="Basic and acidic residues" evidence="1">
    <location>
        <begin position="313"/>
        <end position="323"/>
    </location>
</feature>
<dbReference type="HOGENOM" id="CLU_364101_0_0_1"/>
<feature type="compositionally biased region" description="Low complexity" evidence="1">
    <location>
        <begin position="301"/>
        <end position="312"/>
    </location>
</feature>
<dbReference type="InterPro" id="IPR006597">
    <property type="entry name" value="Sel1-like"/>
</dbReference>
<dbReference type="Gene3D" id="1.25.40.10">
    <property type="entry name" value="Tetratricopeptide repeat domain"/>
    <property type="match status" value="1"/>
</dbReference>
<feature type="compositionally biased region" description="Basic and acidic residues" evidence="1">
    <location>
        <begin position="252"/>
        <end position="264"/>
    </location>
</feature>
<dbReference type="GeneID" id="34687797"/>
<dbReference type="PANTHER" id="PTHR43628:SF11">
    <property type="entry name" value="PROTEIN DSF2"/>
    <property type="match status" value="1"/>
</dbReference>
<dbReference type="InterPro" id="IPR011990">
    <property type="entry name" value="TPR-like_helical_dom_sf"/>
</dbReference>
<feature type="region of interest" description="Disordered" evidence="1">
    <location>
        <begin position="226"/>
        <end position="419"/>
    </location>
</feature>
<dbReference type="STRING" id="1245769.A0A0C7N246"/>
<evidence type="ECO:0000313" key="3">
    <source>
        <dbReference type="Proteomes" id="UP000054304"/>
    </source>
</evidence>
<dbReference type="GO" id="GO:0010972">
    <property type="term" value="P:negative regulation of G2/M transition of mitotic cell cycle"/>
    <property type="evidence" value="ECO:0007669"/>
    <property type="project" value="TreeGrafter"/>
</dbReference>
<feature type="compositionally biased region" description="Polar residues" evidence="1">
    <location>
        <begin position="348"/>
        <end position="371"/>
    </location>
</feature>
<dbReference type="RefSeq" id="XP_022630459.1">
    <property type="nucleotide sequence ID" value="XM_022770553.1"/>
</dbReference>
<feature type="compositionally biased region" description="Polar residues" evidence="1">
    <location>
        <begin position="176"/>
        <end position="189"/>
    </location>
</feature>
<accession>A0A0C7N246</accession>
<protein>
    <submittedName>
        <fullName evidence="2">LALA0S10e05908g1_1</fullName>
    </submittedName>
</protein>
<sequence length="631" mass="69850">MSLSTRKVSPLEGLRSNGDKKSEVLVLRERGNSTASFESVKTTERLLDRLDLSEDDEALLQQALKEAHAQNLAGVTLKNYENRAVCVPASAFPSLRKSSGSSVQSDGSEYKPLMHILKELSEKEKITVSKKKQVELHLPRSRYSYFVEEDSDEEQNGAVLDTQAGTVNFERFRSKTATGPTLSKSVSHTSEPDIINNFSSTPQRLTSKNTGLNSKDYHLAHIQGTGSSTSLETKGLIKRSTQSSIDSDVSGESDKKSQHVDEAPRWIFTTPMKPGSASSSQQNSLSPSKRSSQQKGHKKTPSSFFKNFFKSPKITDSRPEMVKVKSTGSTPNSTPSSTPTSAKFKFPSIQTEALRSSESRNSPPLTASSDLTPRFPPRAKNSHFDHNRASSDPNVLVSRRNEMEGTKGGGRRNKPDTHIYGLVRPRTHETTIRQSQNDVPPNADARIKMVIELRNRGNLKASTEHLKALCGMQNPTGYLLFGLALRYGSGVDKDYSQSLMYLKRAADIRSEEDEIFSLDMDPLKLTDVPHVPPEPQAPALYECGMSYLKGYGVDEMDEIKGIKYLEKAASLGHLDSMCLSGTLWSKSSAKRAKDKSRAAAWFRLADRRGADLIGADWIYKDKYQSRSIDSL</sequence>
<dbReference type="AlphaFoldDB" id="A0A0C7N246"/>
<dbReference type="InterPro" id="IPR052945">
    <property type="entry name" value="Mitotic_Regulator"/>
</dbReference>
<name>A0A0C7N246_9SACH</name>
<keyword evidence="3" id="KW-1185">Reference proteome</keyword>
<dbReference type="Pfam" id="PF08238">
    <property type="entry name" value="Sel1"/>
    <property type="match status" value="3"/>
</dbReference>
<proteinExistence type="predicted"/>
<reference evidence="2 3" key="1">
    <citation type="submission" date="2014-12" db="EMBL/GenBank/DDBJ databases">
        <authorList>
            <person name="Neuveglise Cecile"/>
        </authorList>
    </citation>
    <scope>NUCLEOTIDE SEQUENCE [LARGE SCALE GENOMIC DNA]</scope>
    <source>
        <strain evidence="2 3">CBS 12615</strain>
    </source>
</reference>
<feature type="compositionally biased region" description="Low complexity" evidence="1">
    <location>
        <begin position="326"/>
        <end position="341"/>
    </location>
</feature>
<feature type="compositionally biased region" description="Low complexity" evidence="1">
    <location>
        <begin position="276"/>
        <end position="294"/>
    </location>
</feature>